<dbReference type="RefSeq" id="WP_128769508.1">
    <property type="nucleotide sequence ID" value="NZ_RXOC01000006.1"/>
</dbReference>
<dbReference type="CDD" id="cd03801">
    <property type="entry name" value="GT4_PimA-like"/>
    <property type="match status" value="1"/>
</dbReference>
<keyword evidence="2" id="KW-0808">Transferase</keyword>
<dbReference type="Gene3D" id="3.40.50.2000">
    <property type="entry name" value="Glycogen Phosphorylase B"/>
    <property type="match status" value="1"/>
</dbReference>
<comment type="caution">
    <text evidence="2">The sequence shown here is derived from an EMBL/GenBank/DDBJ whole genome shotgun (WGS) entry which is preliminary data.</text>
</comment>
<dbReference type="SUPFAM" id="SSF53756">
    <property type="entry name" value="UDP-Glycosyltransferase/glycogen phosphorylase"/>
    <property type="match status" value="1"/>
</dbReference>
<name>A0A4Q0MAJ8_9SPHI</name>
<dbReference type="Pfam" id="PF00534">
    <property type="entry name" value="Glycos_transf_1"/>
    <property type="match status" value="1"/>
</dbReference>
<dbReference type="Proteomes" id="UP000290848">
    <property type="component" value="Unassembled WGS sequence"/>
</dbReference>
<dbReference type="InterPro" id="IPR001296">
    <property type="entry name" value="Glyco_trans_1"/>
</dbReference>
<accession>A0A4Q0MAJ8</accession>
<evidence type="ECO:0000313" key="3">
    <source>
        <dbReference type="Proteomes" id="UP000290848"/>
    </source>
</evidence>
<evidence type="ECO:0000259" key="1">
    <source>
        <dbReference type="Pfam" id="PF00534"/>
    </source>
</evidence>
<sequence>MLQQQSITGGNTRLKIITWHIHGSYLYYLSQGNYDLYIPVKDDRSEGYYGRGETFPFGPNVHVVPADKVRELDFDCILFQSARNYLTDQFEILSAEQRELPKIYLEHDPPRQTPTDTKHIVDDPEVLLVHVTHFNQLMWDNNRCPTHVIDHGVLVPQVEYSGELDRGIVVINNIQKRGRRLGLDVFLELRKHVPLDLIGMGSEELGLGEVKHGDLPAFISKYRFFFNPIRYTSLGLSILETMMIGIPVVGLATTELVTVIQNGVSGYIHTDTNYLAERMTELIRDPEMATKLGREGQKVVQERFNINRFARDWESTFNIVIKEARSKKSAIRLGANV</sequence>
<dbReference type="PANTHER" id="PTHR12526">
    <property type="entry name" value="GLYCOSYLTRANSFERASE"/>
    <property type="match status" value="1"/>
</dbReference>
<evidence type="ECO:0000313" key="2">
    <source>
        <dbReference type="EMBL" id="RXF69806.1"/>
    </source>
</evidence>
<reference evidence="2 3" key="1">
    <citation type="submission" date="2018-12" db="EMBL/GenBank/DDBJ databases">
        <title>The Draft Genome Sequence of the Soil Bacterium Pedobacter tournemirensis R1.</title>
        <authorList>
            <person name="He J."/>
        </authorList>
    </citation>
    <scope>NUCLEOTIDE SEQUENCE [LARGE SCALE GENOMIC DNA]</scope>
    <source>
        <strain evidence="2 3">R1</strain>
    </source>
</reference>
<dbReference type="GO" id="GO:0016757">
    <property type="term" value="F:glycosyltransferase activity"/>
    <property type="evidence" value="ECO:0007669"/>
    <property type="project" value="InterPro"/>
</dbReference>
<gene>
    <name evidence="2" type="ORF">EKH83_11185</name>
</gene>
<dbReference type="EMBL" id="RXOC01000006">
    <property type="protein sequence ID" value="RXF69806.1"/>
    <property type="molecule type" value="Genomic_DNA"/>
</dbReference>
<organism evidence="2 3">
    <name type="scientific">Arcticibacter tournemirensis</name>
    <dbReference type="NCBI Taxonomy" id="699437"/>
    <lineage>
        <taxon>Bacteria</taxon>
        <taxon>Pseudomonadati</taxon>
        <taxon>Bacteroidota</taxon>
        <taxon>Sphingobacteriia</taxon>
        <taxon>Sphingobacteriales</taxon>
        <taxon>Sphingobacteriaceae</taxon>
        <taxon>Arcticibacter</taxon>
    </lineage>
</organism>
<protein>
    <submittedName>
        <fullName evidence="2">Glycosyltransferase family 1 protein</fullName>
    </submittedName>
</protein>
<feature type="domain" description="Glycosyl transferase family 1" evidence="1">
    <location>
        <begin position="207"/>
        <end position="298"/>
    </location>
</feature>
<dbReference type="AlphaFoldDB" id="A0A4Q0MAJ8"/>
<proteinExistence type="predicted"/>